<dbReference type="EMBL" id="JACHXO010000003">
    <property type="protein sequence ID" value="MBB3194540.1"/>
    <property type="molecule type" value="Genomic_DNA"/>
</dbReference>
<dbReference type="SUPFAM" id="SSF52540">
    <property type="entry name" value="P-loop containing nucleoside triphosphate hydrolases"/>
    <property type="match status" value="1"/>
</dbReference>
<dbReference type="InterPro" id="IPR001851">
    <property type="entry name" value="ABC_transp_permease"/>
</dbReference>
<dbReference type="InterPro" id="IPR032823">
    <property type="entry name" value="BCA_ABC_TP_C"/>
</dbReference>
<dbReference type="InterPro" id="IPR003439">
    <property type="entry name" value="ABC_transporter-like_ATP-bd"/>
</dbReference>
<dbReference type="CDD" id="cd03219">
    <property type="entry name" value="ABC_Mj1267_LivG_branched"/>
    <property type="match status" value="1"/>
</dbReference>
<protein>
    <submittedName>
        <fullName evidence="11">Branched-chain amino acid transport system permease protein</fullName>
    </submittedName>
</protein>
<evidence type="ECO:0000256" key="9">
    <source>
        <dbReference type="SAM" id="Phobius"/>
    </source>
</evidence>
<feature type="transmembrane region" description="Helical" evidence="9">
    <location>
        <begin position="30"/>
        <end position="48"/>
    </location>
</feature>
<feature type="transmembrane region" description="Helical" evidence="9">
    <location>
        <begin position="108"/>
        <end position="130"/>
    </location>
</feature>
<dbReference type="Pfam" id="PF12399">
    <property type="entry name" value="BCA_ABC_TP_C"/>
    <property type="match status" value="1"/>
</dbReference>
<feature type="transmembrane region" description="Helical" evidence="9">
    <location>
        <begin position="232"/>
        <end position="250"/>
    </location>
</feature>
<keyword evidence="12" id="KW-1185">Reference proteome</keyword>
<evidence type="ECO:0000256" key="5">
    <source>
        <dbReference type="ARBA" id="ARBA00022741"/>
    </source>
</evidence>
<organism evidence="11 12">
    <name type="scientific">Roseateles terrae</name>
    <dbReference type="NCBI Taxonomy" id="431060"/>
    <lineage>
        <taxon>Bacteria</taxon>
        <taxon>Pseudomonadati</taxon>
        <taxon>Pseudomonadota</taxon>
        <taxon>Betaproteobacteria</taxon>
        <taxon>Burkholderiales</taxon>
        <taxon>Sphaerotilaceae</taxon>
        <taxon>Roseateles</taxon>
    </lineage>
</organism>
<feature type="domain" description="ABC transporter" evidence="10">
    <location>
        <begin position="391"/>
        <end position="636"/>
    </location>
</feature>
<proteinExistence type="predicted"/>
<reference evidence="11 12" key="1">
    <citation type="submission" date="2020-08" db="EMBL/GenBank/DDBJ databases">
        <title>Genomic Encyclopedia of Type Strains, Phase III (KMG-III): the genomes of soil and plant-associated and newly described type strains.</title>
        <authorList>
            <person name="Whitman W."/>
        </authorList>
    </citation>
    <scope>NUCLEOTIDE SEQUENCE [LARGE SCALE GENOMIC DNA]</scope>
    <source>
        <strain evidence="11 12">CECT 7247</strain>
    </source>
</reference>
<evidence type="ECO:0000256" key="1">
    <source>
        <dbReference type="ARBA" id="ARBA00004651"/>
    </source>
</evidence>
<sequence length="638" mass="67595">MSTMSPDAANASASVPAAAAAAAPPGRRRLGRIAAGMALLLLMALPLLPVPEFWITQANYIGMFSLVVLGLVLLTGVAGLTSFGQAAFVGLGAYATALLSSRYGMSPWLGLLAGLTVTLVVALVLGWITLRMSGHYLPLATIAWALSLNYTIANLEVLGKYDGILGVPALSFFGISLADGRSIYYLIWLCALLGAVAVRHLLDSRPGRAIRALGGATVMAEAMGVSTFRYKVVVFLLAALLASVSGWLFAHVQRTVNPSPFGLRMGIEYLFMAVVGGVSSVWGAFVGAGVFKIIEDQLKELLPRLLGSNGNFEIIVLGVVLVLMLKYAPKGLWPAARLLTARWGAAKTGADTGVGVGVGVGVGAGAAPLAEVPAPSLLPRRPRPAKGGPLLKVDRLRKQFGGLVAVNDVSFTLHAGDIMGLIGPNGAGKSTTFNLISGVLPATSGRIELAGTPITGWPSRRIARLGLSRTFQHVKMIPDMTVLENVALGAYLRGRSGTLKAMLRLDRAEERQLLAEAQRQLGRVGMQHHLHELAGNLAMGPQRLMEIARALCSDPTLLLLDEPAAGLRLKEKQALADVLRQLRREGLSILLVEHDMDFVMGLTDRIVVMEFGTRLMEGTPQEVQDSPAVRAAYLGTEH</sequence>
<evidence type="ECO:0000313" key="12">
    <source>
        <dbReference type="Proteomes" id="UP000574369"/>
    </source>
</evidence>
<dbReference type="Pfam" id="PF00005">
    <property type="entry name" value="ABC_tran"/>
    <property type="match status" value="1"/>
</dbReference>
<dbReference type="Proteomes" id="UP000574369">
    <property type="component" value="Unassembled WGS sequence"/>
</dbReference>
<dbReference type="PROSITE" id="PS50893">
    <property type="entry name" value="ABC_TRANSPORTER_2"/>
    <property type="match status" value="1"/>
</dbReference>
<dbReference type="Pfam" id="PF02653">
    <property type="entry name" value="BPD_transp_2"/>
    <property type="match status" value="1"/>
</dbReference>
<feature type="transmembrane region" description="Helical" evidence="9">
    <location>
        <begin position="136"/>
        <end position="153"/>
    </location>
</feature>
<evidence type="ECO:0000256" key="4">
    <source>
        <dbReference type="ARBA" id="ARBA00022692"/>
    </source>
</evidence>
<comment type="caution">
    <text evidence="11">The sequence shown here is derived from an EMBL/GenBank/DDBJ whole genome shotgun (WGS) entry which is preliminary data.</text>
</comment>
<gene>
    <name evidence="11" type="ORF">FHS28_001936</name>
</gene>
<evidence type="ECO:0000256" key="8">
    <source>
        <dbReference type="ARBA" id="ARBA00023136"/>
    </source>
</evidence>
<keyword evidence="5" id="KW-0547">Nucleotide-binding</keyword>
<keyword evidence="4 9" id="KW-0812">Transmembrane</keyword>
<feature type="transmembrane region" description="Helical" evidence="9">
    <location>
        <begin position="183"/>
        <end position="202"/>
    </location>
</feature>
<dbReference type="PANTHER" id="PTHR45772">
    <property type="entry name" value="CONSERVED COMPONENT OF ABC TRANSPORTER FOR NATURAL AMINO ACIDS-RELATED"/>
    <property type="match status" value="1"/>
</dbReference>
<dbReference type="InterPro" id="IPR043428">
    <property type="entry name" value="LivM-like"/>
</dbReference>
<comment type="subcellular location">
    <subcellularLocation>
        <location evidence="1">Cell membrane</location>
        <topology evidence="1">Multi-pass membrane protein</topology>
    </subcellularLocation>
</comment>
<evidence type="ECO:0000256" key="2">
    <source>
        <dbReference type="ARBA" id="ARBA00022448"/>
    </source>
</evidence>
<evidence type="ECO:0000313" key="11">
    <source>
        <dbReference type="EMBL" id="MBB3194540.1"/>
    </source>
</evidence>
<dbReference type="InterPro" id="IPR003593">
    <property type="entry name" value="AAA+_ATPase"/>
</dbReference>
<dbReference type="InterPro" id="IPR027417">
    <property type="entry name" value="P-loop_NTPase"/>
</dbReference>
<keyword evidence="8 9" id="KW-0472">Membrane</keyword>
<dbReference type="PANTHER" id="PTHR45772:SF2">
    <property type="entry name" value="ABC TRANSPORTER ATP-BINDING PROTEIN"/>
    <property type="match status" value="1"/>
</dbReference>
<keyword evidence="7 9" id="KW-1133">Transmembrane helix</keyword>
<feature type="transmembrane region" description="Helical" evidence="9">
    <location>
        <begin position="312"/>
        <end position="329"/>
    </location>
</feature>
<keyword evidence="2" id="KW-0813">Transport</keyword>
<dbReference type="CDD" id="cd06581">
    <property type="entry name" value="TM_PBP1_LivM_like"/>
    <property type="match status" value="1"/>
</dbReference>
<evidence type="ECO:0000256" key="3">
    <source>
        <dbReference type="ARBA" id="ARBA00022475"/>
    </source>
</evidence>
<evidence type="ECO:0000259" key="10">
    <source>
        <dbReference type="PROSITE" id="PS50893"/>
    </source>
</evidence>
<feature type="transmembrane region" description="Helical" evidence="9">
    <location>
        <begin position="270"/>
        <end position="291"/>
    </location>
</feature>
<evidence type="ECO:0000256" key="6">
    <source>
        <dbReference type="ARBA" id="ARBA00022840"/>
    </source>
</evidence>
<dbReference type="InterPro" id="IPR051120">
    <property type="entry name" value="ABC_AA/LPS_Transport"/>
</dbReference>
<dbReference type="Gene3D" id="3.40.50.300">
    <property type="entry name" value="P-loop containing nucleotide triphosphate hydrolases"/>
    <property type="match status" value="1"/>
</dbReference>
<name>A0ABR6GQZ7_9BURK</name>
<accession>A0ABR6GQZ7</accession>
<keyword evidence="3" id="KW-1003">Cell membrane</keyword>
<dbReference type="SMART" id="SM00382">
    <property type="entry name" value="AAA"/>
    <property type="match status" value="1"/>
</dbReference>
<keyword evidence="6" id="KW-0067">ATP-binding</keyword>
<evidence type="ECO:0000256" key="7">
    <source>
        <dbReference type="ARBA" id="ARBA00022989"/>
    </source>
</evidence>